<evidence type="ECO:0000313" key="1">
    <source>
        <dbReference type="EMBL" id="KAH8042757.1"/>
    </source>
</evidence>
<keyword evidence="2" id="KW-1185">Reference proteome</keyword>
<dbReference type="EMBL" id="JABSTU010000001">
    <property type="protein sequence ID" value="KAH8042757.1"/>
    <property type="molecule type" value="Genomic_DNA"/>
</dbReference>
<protein>
    <submittedName>
        <fullName evidence="1">Uncharacterized protein</fullName>
    </submittedName>
</protein>
<dbReference type="Proteomes" id="UP000821866">
    <property type="component" value="Chromosome 1"/>
</dbReference>
<gene>
    <name evidence="1" type="ORF">HPB51_025739</name>
</gene>
<comment type="caution">
    <text evidence="1">The sequence shown here is derived from an EMBL/GenBank/DDBJ whole genome shotgun (WGS) entry which is preliminary data.</text>
</comment>
<reference evidence="1" key="2">
    <citation type="submission" date="2021-09" db="EMBL/GenBank/DDBJ databases">
        <authorList>
            <person name="Jia N."/>
            <person name="Wang J."/>
            <person name="Shi W."/>
            <person name="Du L."/>
            <person name="Sun Y."/>
            <person name="Zhan W."/>
            <person name="Jiang J."/>
            <person name="Wang Q."/>
            <person name="Zhang B."/>
            <person name="Ji P."/>
            <person name="Sakyi L.B."/>
            <person name="Cui X."/>
            <person name="Yuan T."/>
            <person name="Jiang B."/>
            <person name="Yang W."/>
            <person name="Lam T.T.-Y."/>
            <person name="Chang Q."/>
            <person name="Ding S."/>
            <person name="Wang X."/>
            <person name="Zhu J."/>
            <person name="Ruan X."/>
            <person name="Zhao L."/>
            <person name="Wei J."/>
            <person name="Que T."/>
            <person name="Du C."/>
            <person name="Cheng J."/>
            <person name="Dai P."/>
            <person name="Han X."/>
            <person name="Huang E."/>
            <person name="Gao Y."/>
            <person name="Liu J."/>
            <person name="Shao H."/>
            <person name="Ye R."/>
            <person name="Li L."/>
            <person name="Wei W."/>
            <person name="Wang X."/>
            <person name="Wang C."/>
            <person name="Huo Q."/>
            <person name="Li W."/>
            <person name="Guo W."/>
            <person name="Chen H."/>
            <person name="Chen S."/>
            <person name="Zhou L."/>
            <person name="Zhou L."/>
            <person name="Ni X."/>
            <person name="Tian J."/>
            <person name="Zhou Y."/>
            <person name="Sheng Y."/>
            <person name="Liu T."/>
            <person name="Pan Y."/>
            <person name="Xia L."/>
            <person name="Li J."/>
            <person name="Zhao F."/>
            <person name="Cao W."/>
        </authorList>
    </citation>
    <scope>NUCLEOTIDE SEQUENCE</scope>
    <source>
        <strain evidence="1">Rmic-2018</strain>
        <tissue evidence="1">Larvae</tissue>
    </source>
</reference>
<name>A0A9J6FA84_RHIMP</name>
<sequence length="211" mass="23590">MKANLFCVKYSSSSRHASYRQPTAFNDIFSLMNISCCGLHTKTWQSYLEDVGADGDDSLDGMVPQHDLRTIVNSLSVPNEWARLDALDFDGVVFATTSVKKEPFALLHERVLMFATDCTDIVIARLYFRGKERKDVPIRSVKEAAETFRYSDSAILCMGQAEFDNNYSKDITCHLKHSVDIVYGIVLSRSCSGIVSKEGKKHSACSASQCY</sequence>
<proteinExistence type="predicted"/>
<dbReference type="AlphaFoldDB" id="A0A9J6FA84"/>
<reference evidence="1" key="1">
    <citation type="journal article" date="2020" name="Cell">
        <title>Large-Scale Comparative Analyses of Tick Genomes Elucidate Their Genetic Diversity and Vector Capacities.</title>
        <authorList>
            <consortium name="Tick Genome and Microbiome Consortium (TIGMIC)"/>
            <person name="Jia N."/>
            <person name="Wang J."/>
            <person name="Shi W."/>
            <person name="Du L."/>
            <person name="Sun Y."/>
            <person name="Zhan W."/>
            <person name="Jiang J.F."/>
            <person name="Wang Q."/>
            <person name="Zhang B."/>
            <person name="Ji P."/>
            <person name="Bell-Sakyi L."/>
            <person name="Cui X.M."/>
            <person name="Yuan T.T."/>
            <person name="Jiang B.G."/>
            <person name="Yang W.F."/>
            <person name="Lam T.T."/>
            <person name="Chang Q.C."/>
            <person name="Ding S.J."/>
            <person name="Wang X.J."/>
            <person name="Zhu J.G."/>
            <person name="Ruan X.D."/>
            <person name="Zhao L."/>
            <person name="Wei J.T."/>
            <person name="Ye R.Z."/>
            <person name="Que T.C."/>
            <person name="Du C.H."/>
            <person name="Zhou Y.H."/>
            <person name="Cheng J.X."/>
            <person name="Dai P.F."/>
            <person name="Guo W.B."/>
            <person name="Han X.H."/>
            <person name="Huang E.J."/>
            <person name="Li L.F."/>
            <person name="Wei W."/>
            <person name="Gao Y.C."/>
            <person name="Liu J.Z."/>
            <person name="Shao H.Z."/>
            <person name="Wang X."/>
            <person name="Wang C.C."/>
            <person name="Yang T.C."/>
            <person name="Huo Q.B."/>
            <person name="Li W."/>
            <person name="Chen H.Y."/>
            <person name="Chen S.E."/>
            <person name="Zhou L.G."/>
            <person name="Ni X.B."/>
            <person name="Tian J.H."/>
            <person name="Sheng Y."/>
            <person name="Liu T."/>
            <person name="Pan Y.S."/>
            <person name="Xia L.Y."/>
            <person name="Li J."/>
            <person name="Zhao F."/>
            <person name="Cao W.C."/>
        </authorList>
    </citation>
    <scope>NUCLEOTIDE SEQUENCE</scope>
    <source>
        <strain evidence="1">Rmic-2018</strain>
    </source>
</reference>
<accession>A0A9J6FA84</accession>
<organism evidence="1 2">
    <name type="scientific">Rhipicephalus microplus</name>
    <name type="common">Cattle tick</name>
    <name type="synonym">Boophilus microplus</name>
    <dbReference type="NCBI Taxonomy" id="6941"/>
    <lineage>
        <taxon>Eukaryota</taxon>
        <taxon>Metazoa</taxon>
        <taxon>Ecdysozoa</taxon>
        <taxon>Arthropoda</taxon>
        <taxon>Chelicerata</taxon>
        <taxon>Arachnida</taxon>
        <taxon>Acari</taxon>
        <taxon>Parasitiformes</taxon>
        <taxon>Ixodida</taxon>
        <taxon>Ixodoidea</taxon>
        <taxon>Ixodidae</taxon>
        <taxon>Rhipicephalinae</taxon>
        <taxon>Rhipicephalus</taxon>
        <taxon>Boophilus</taxon>
    </lineage>
</organism>
<evidence type="ECO:0000313" key="2">
    <source>
        <dbReference type="Proteomes" id="UP000821866"/>
    </source>
</evidence>